<keyword evidence="1" id="KW-1133">Transmembrane helix</keyword>
<dbReference type="STRING" id="78346.BRUM_1212"/>
<dbReference type="EMBL" id="JGZL01000008">
    <property type="protein sequence ID" value="KFI89432.1"/>
    <property type="molecule type" value="Genomic_DNA"/>
</dbReference>
<protein>
    <submittedName>
        <fullName evidence="2">Uncharacterized protein</fullName>
    </submittedName>
</protein>
<evidence type="ECO:0000313" key="3">
    <source>
        <dbReference type="Proteomes" id="UP000029078"/>
    </source>
</evidence>
<comment type="caution">
    <text evidence="2">The sequence shown here is derived from an EMBL/GenBank/DDBJ whole genome shotgun (WGS) entry which is preliminary data.</text>
</comment>
<keyword evidence="3" id="KW-1185">Reference proteome</keyword>
<reference evidence="2 3" key="1">
    <citation type="submission" date="2014-03" db="EMBL/GenBank/DDBJ databases">
        <title>Genomics of Bifidobacteria.</title>
        <authorList>
            <person name="Ventura M."/>
            <person name="Milani C."/>
            <person name="Lugli G.A."/>
        </authorList>
    </citation>
    <scope>NUCLEOTIDE SEQUENCE [LARGE SCALE GENOMIC DNA]</scope>
    <source>
        <strain evidence="2 3">LMG 21811</strain>
    </source>
</reference>
<dbReference type="AlphaFoldDB" id="A0A087D1N2"/>
<accession>A0A087D1N2</accession>
<name>A0A087D1N2_BIFRU</name>
<organism evidence="2 3">
    <name type="scientific">Bifidobacterium ruminantium</name>
    <dbReference type="NCBI Taxonomy" id="78346"/>
    <lineage>
        <taxon>Bacteria</taxon>
        <taxon>Bacillati</taxon>
        <taxon>Actinomycetota</taxon>
        <taxon>Actinomycetes</taxon>
        <taxon>Bifidobacteriales</taxon>
        <taxon>Bifidobacteriaceae</taxon>
        <taxon>Bifidobacterium</taxon>
    </lineage>
</organism>
<sequence length="173" mass="19415">MTFLLAEEDLTVRGQIHFENGLVATIVACLLGIVILIALTVWLSRPSSRPSRNDDRGRHAPAEKSVWHQRIEDIVSRHAAGELEREEAFALLAATVRDFVSSATGTDMSNQTLTDIEAMPRTTGNQQNLTLLRQTIEAFYPPEFADAEHNRIAKDATVEQAGEWVVHLVERWR</sequence>
<evidence type="ECO:0000313" key="2">
    <source>
        <dbReference type="EMBL" id="KFI89432.1"/>
    </source>
</evidence>
<gene>
    <name evidence="2" type="ORF">BRUM_1212</name>
</gene>
<proteinExistence type="predicted"/>
<keyword evidence="1" id="KW-0472">Membrane</keyword>
<feature type="transmembrane region" description="Helical" evidence="1">
    <location>
        <begin position="20"/>
        <end position="43"/>
    </location>
</feature>
<dbReference type="Proteomes" id="UP000029078">
    <property type="component" value="Unassembled WGS sequence"/>
</dbReference>
<evidence type="ECO:0000256" key="1">
    <source>
        <dbReference type="SAM" id="Phobius"/>
    </source>
</evidence>
<dbReference type="RefSeq" id="WP_026646403.1">
    <property type="nucleotide sequence ID" value="NZ_CALLHR010000184.1"/>
</dbReference>
<keyword evidence="1" id="KW-0812">Transmembrane</keyword>
<dbReference type="eggNOG" id="ENOG5031KGE">
    <property type="taxonomic scope" value="Bacteria"/>
</dbReference>